<dbReference type="Gene3D" id="1.25.40.60">
    <property type="match status" value="1"/>
</dbReference>
<dbReference type="PANTHER" id="PTHR11679">
    <property type="entry name" value="VESICLE PROTEIN SORTING-ASSOCIATED"/>
    <property type="match status" value="1"/>
</dbReference>
<dbReference type="Gene3D" id="3.90.830.10">
    <property type="entry name" value="Syntaxin Binding Protein 1, Chain A, domain 2"/>
    <property type="match status" value="1"/>
</dbReference>
<protein>
    <submittedName>
        <fullName evidence="2">Uncharacterized protein</fullName>
    </submittedName>
</protein>
<dbReference type="Pfam" id="PF00995">
    <property type="entry name" value="Sec1"/>
    <property type="match status" value="1"/>
</dbReference>
<dbReference type="InterPro" id="IPR043154">
    <property type="entry name" value="Sec-1-like_dom1"/>
</dbReference>
<evidence type="ECO:0000313" key="3">
    <source>
        <dbReference type="Proteomes" id="UP001620645"/>
    </source>
</evidence>
<dbReference type="InterPro" id="IPR027482">
    <property type="entry name" value="Sec1-like_dom2"/>
</dbReference>
<accession>A0ABD2KIJ0</accession>
<proteinExistence type="inferred from homology"/>
<comment type="similarity">
    <text evidence="1">Belongs to the STXBP/unc-18/SEC1 family.</text>
</comment>
<dbReference type="EMBL" id="JBICCN010000019">
    <property type="protein sequence ID" value="KAL3102752.1"/>
    <property type="molecule type" value="Genomic_DNA"/>
</dbReference>
<sequence>MDELDMDELGLDELGIDELGMDELDMDELDLDELGMDELDMDELGLDELGMDELDMDELGLDELGMDELGMDELDMDELDMDELGLDELDMDELGLDELGMDELGMDELDKDELGLDELGMDELDMDELDMDELGLDELDMDELGLDELDMDELDMDELGLDELDMDELGLDELGMDELDMDELDMDELGLDELDMDELGMDELGMLGMDELGMDELDKDELGLDELGMDELDMDELDMDELGLDELDMDELGLDELDMDELDMDELGLDELDMDELGLDELGMDELDMDELDMDELGLDELDMDELGLDELGMDELGMDELDMDELGLDELGLDELGMDELGCYIESLRTRQTASLKQLLNLNQPLNVSLAVEPVWKLLIFDRYCQDIISPLLSVKQLRELGVTLHLSVDSPREILPDVPAVYFVSPTEQNVQTICADLKRAMYDSFYLNMVRPIPRPLLEQLAESAVAGGATQQVQKLTDQFLSFISLEDDLFMLSRYTKGSPFSFYAINDPSITADQIDALVADIANGLFAICVTLGVVPVIKCPKNNAAERVAEKLDQKIRDNLRDARNNLFVQENIRAGHLSIHRPVLVIADRTTDLSTMLHHTWTYQAMIADILDMELNRVRMKDKNGRQKDYEFGSEDKLWTNYKGSPFPLVAEAIQEDLEAYRRNEDEIKRLKESMGLSDGDSAEMAVDIFGTAATAKLSTAVGSLPELLEKKRLIDLHTNVATALLDNIKTRKLDVLYETEEKLLTGQEIPVIETLRDCPDKDDILRLILIALCSRNMPTAEQRELQAFIDERAISSDALHFVRQLRAFSHLGAEAELHQGAGTKTVSMFSKLLSHSSRFVMEGVKNLVPKKHNLPLTKMVDQLTTDVKMGVGVAGITGSSSDFDPDQFRLFDPKLLQGSAVNRDVRPTQAAADVIVFVIGGGNYVEYQNVQEWAKARGLQRCTYGCTEMVNPKQFVEQLTDLGAKSRAM</sequence>
<dbReference type="Proteomes" id="UP001620645">
    <property type="component" value="Unassembled WGS sequence"/>
</dbReference>
<organism evidence="2 3">
    <name type="scientific">Heterodera schachtii</name>
    <name type="common">Sugarbeet cyst nematode worm</name>
    <name type="synonym">Tylenchus schachtii</name>
    <dbReference type="NCBI Taxonomy" id="97005"/>
    <lineage>
        <taxon>Eukaryota</taxon>
        <taxon>Metazoa</taxon>
        <taxon>Ecdysozoa</taxon>
        <taxon>Nematoda</taxon>
        <taxon>Chromadorea</taxon>
        <taxon>Rhabditida</taxon>
        <taxon>Tylenchina</taxon>
        <taxon>Tylenchomorpha</taxon>
        <taxon>Tylenchoidea</taxon>
        <taxon>Heteroderidae</taxon>
        <taxon>Heteroderinae</taxon>
        <taxon>Heterodera</taxon>
    </lineage>
</organism>
<reference evidence="2 3" key="1">
    <citation type="submission" date="2024-10" db="EMBL/GenBank/DDBJ databases">
        <authorList>
            <person name="Kim D."/>
        </authorList>
    </citation>
    <scope>NUCLEOTIDE SEQUENCE [LARGE SCALE GENOMIC DNA]</scope>
    <source>
        <strain evidence="2">Taebaek</strain>
    </source>
</reference>
<dbReference type="Gene3D" id="3.40.50.1910">
    <property type="match status" value="1"/>
</dbReference>
<name>A0ABD2KIJ0_HETSC</name>
<gene>
    <name evidence="2" type="ORF">niasHS_001314</name>
</gene>
<dbReference type="InterPro" id="IPR043127">
    <property type="entry name" value="Sec-1-like_dom3a"/>
</dbReference>
<evidence type="ECO:0000313" key="2">
    <source>
        <dbReference type="EMBL" id="KAL3102752.1"/>
    </source>
</evidence>
<dbReference type="AlphaFoldDB" id="A0ABD2KIJ0"/>
<dbReference type="SUPFAM" id="SSF56815">
    <property type="entry name" value="Sec1/munc18-like (SM) proteins"/>
    <property type="match status" value="1"/>
</dbReference>
<dbReference type="InterPro" id="IPR001619">
    <property type="entry name" value="Sec1-like"/>
</dbReference>
<comment type="caution">
    <text evidence="2">The sequence shown here is derived from an EMBL/GenBank/DDBJ whole genome shotgun (WGS) entry which is preliminary data.</text>
</comment>
<keyword evidence="3" id="KW-1185">Reference proteome</keyword>
<evidence type="ECO:0000256" key="1">
    <source>
        <dbReference type="ARBA" id="ARBA00009884"/>
    </source>
</evidence>
<dbReference type="Gene3D" id="3.40.50.2060">
    <property type="match status" value="1"/>
</dbReference>
<dbReference type="InterPro" id="IPR036045">
    <property type="entry name" value="Sec1-like_sf"/>
</dbReference>